<keyword evidence="1" id="KW-0378">Hydrolase</keyword>
<protein>
    <submittedName>
        <fullName evidence="3">Prolyl oligopeptidase family serine peptidase</fullName>
    </submittedName>
</protein>
<dbReference type="InterPro" id="IPR049492">
    <property type="entry name" value="BD-FAE-like_dom"/>
</dbReference>
<dbReference type="Proteomes" id="UP000665020">
    <property type="component" value="Chromosome"/>
</dbReference>
<evidence type="ECO:0000259" key="2">
    <source>
        <dbReference type="Pfam" id="PF20434"/>
    </source>
</evidence>
<evidence type="ECO:0000313" key="3">
    <source>
        <dbReference type="EMBL" id="QTL99911.1"/>
    </source>
</evidence>
<dbReference type="RefSeq" id="WP_230869761.1">
    <property type="nucleotide sequence ID" value="NZ_CP046640.1"/>
</dbReference>
<dbReference type="Gene3D" id="3.40.50.1820">
    <property type="entry name" value="alpha/beta hydrolase"/>
    <property type="match status" value="1"/>
</dbReference>
<dbReference type="GO" id="GO:0016787">
    <property type="term" value="F:hydrolase activity"/>
    <property type="evidence" value="ECO:0007669"/>
    <property type="project" value="UniProtKB-KW"/>
</dbReference>
<dbReference type="InterPro" id="IPR050300">
    <property type="entry name" value="GDXG_lipolytic_enzyme"/>
</dbReference>
<accession>A0A8A7KER9</accession>
<reference evidence="3" key="1">
    <citation type="submission" date="2019-12" db="EMBL/GenBank/DDBJ databases">
        <authorList>
            <person name="zhang j."/>
            <person name="sun C.M."/>
        </authorList>
    </citation>
    <scope>NUCLEOTIDE SEQUENCE</scope>
    <source>
        <strain evidence="3">NS-1</strain>
    </source>
</reference>
<evidence type="ECO:0000313" key="4">
    <source>
        <dbReference type="Proteomes" id="UP000665020"/>
    </source>
</evidence>
<dbReference type="InterPro" id="IPR029058">
    <property type="entry name" value="AB_hydrolase_fold"/>
</dbReference>
<dbReference type="PANTHER" id="PTHR48081">
    <property type="entry name" value="AB HYDROLASE SUPERFAMILY PROTEIN C4A8.06C"/>
    <property type="match status" value="1"/>
</dbReference>
<organism evidence="3 4">
    <name type="scientific">Iocasia fonsfrigidae</name>
    <dbReference type="NCBI Taxonomy" id="2682810"/>
    <lineage>
        <taxon>Bacteria</taxon>
        <taxon>Bacillati</taxon>
        <taxon>Bacillota</taxon>
        <taxon>Clostridia</taxon>
        <taxon>Halanaerobiales</taxon>
        <taxon>Halanaerobiaceae</taxon>
        <taxon>Iocasia</taxon>
    </lineage>
</organism>
<dbReference type="SUPFAM" id="SSF53474">
    <property type="entry name" value="alpha/beta-Hydrolases"/>
    <property type="match status" value="1"/>
</dbReference>
<keyword evidence="4" id="KW-1185">Reference proteome</keyword>
<dbReference type="KEGG" id="ifn:GM661_03980"/>
<dbReference type="AlphaFoldDB" id="A0A8A7KER9"/>
<evidence type="ECO:0000256" key="1">
    <source>
        <dbReference type="ARBA" id="ARBA00022801"/>
    </source>
</evidence>
<name>A0A8A7KER9_9FIRM</name>
<dbReference type="EMBL" id="CP046640">
    <property type="protein sequence ID" value="QTL99911.1"/>
    <property type="molecule type" value="Genomic_DNA"/>
</dbReference>
<sequence length="254" mass="27843">MSFICGDQGINLFYQPIPNPKGAIIICPGGGYTHLSPRESEPVAAAFCSEGWQTFVLRYSIGKNLGKKPLQELAEAVKEVRVHGKEMELEGKPLVVCGFSAGGHLAASLGVHWDDRTLFGSDTMHRPDALILCYPVITAGQYAHQESIEALVDQGDASYFSLEHYISKKTPPTFLWHTMADETVPVQNTILFAQGLANHGVPAEVHLYPYGVHGLSLATDAVAEPEKGRLADAHVANWFEQCTQWLDTIKKVKE</sequence>
<feature type="domain" description="BD-FAE-like" evidence="2">
    <location>
        <begin position="23"/>
        <end position="194"/>
    </location>
</feature>
<dbReference type="Pfam" id="PF20434">
    <property type="entry name" value="BD-FAE"/>
    <property type="match status" value="1"/>
</dbReference>
<gene>
    <name evidence="3" type="ORF">GM661_03980</name>
</gene>
<proteinExistence type="predicted"/>
<dbReference type="PANTHER" id="PTHR48081:SF6">
    <property type="entry name" value="PEPTIDASE S9 PROLYL OLIGOPEPTIDASE CATALYTIC DOMAIN-CONTAINING PROTEIN"/>
    <property type="match status" value="1"/>
</dbReference>